<dbReference type="SUPFAM" id="SSF64438">
    <property type="entry name" value="CNF1/YfiH-like putative cysteine hydrolases"/>
    <property type="match status" value="1"/>
</dbReference>
<sequence length="293" mass="32118">MTEPFVLEPIVVEGRPGAETPVPRLLFIEAWQKQFPGLTAGFTSRRGGVGKQPYSSLNCALHVGENPDTVITNRELIASRLGFDPEAWTCGEQVHGNRVVAVKEEDRGRGFLNRESAFQDADGLVTDVPGILLTSFYADCVPLYFIDPVRHAVGLAHAGWKGTVAEIAAYMVETMVEEYGSKREDLRAAIGPSIGLCCYEVDGAVMDKIMALESGMPGSEVWEGSVYTPLGGGKWMLDLKQCNRQIMMKAGILPTHIECTTLCTSCNNDLFFSHRKENGLTGRMASWIGLEKR</sequence>
<comment type="cofactor">
    <cofactor evidence="2">
        <name>Zn(2+)</name>
        <dbReference type="ChEBI" id="CHEBI:29105"/>
    </cofactor>
</comment>
<comment type="catalytic activity">
    <reaction evidence="11">
        <text>S-methyl-5'-thioadenosine + phosphate = 5-(methylsulfanyl)-alpha-D-ribose 1-phosphate + adenine</text>
        <dbReference type="Rhea" id="RHEA:11852"/>
        <dbReference type="ChEBI" id="CHEBI:16708"/>
        <dbReference type="ChEBI" id="CHEBI:17509"/>
        <dbReference type="ChEBI" id="CHEBI:43474"/>
        <dbReference type="ChEBI" id="CHEBI:58533"/>
        <dbReference type="EC" id="2.4.2.28"/>
    </reaction>
    <physiologicalReaction direction="left-to-right" evidence="11">
        <dbReference type="Rhea" id="RHEA:11853"/>
    </physiologicalReaction>
</comment>
<dbReference type="RefSeq" id="WP_375353813.1">
    <property type="nucleotide sequence ID" value="NZ_JBHHMI010000003.1"/>
</dbReference>
<evidence type="ECO:0000256" key="10">
    <source>
        <dbReference type="ARBA" id="ARBA00048968"/>
    </source>
</evidence>
<evidence type="ECO:0000256" key="2">
    <source>
        <dbReference type="ARBA" id="ARBA00001947"/>
    </source>
</evidence>
<evidence type="ECO:0000256" key="4">
    <source>
        <dbReference type="ARBA" id="ARBA00007353"/>
    </source>
</evidence>
<dbReference type="PANTHER" id="PTHR30616:SF2">
    <property type="entry name" value="PURINE NUCLEOSIDE PHOSPHORYLASE LACC1"/>
    <property type="match status" value="1"/>
</dbReference>
<evidence type="ECO:0000256" key="9">
    <source>
        <dbReference type="ARBA" id="ARBA00047989"/>
    </source>
</evidence>
<evidence type="ECO:0000256" key="6">
    <source>
        <dbReference type="ARBA" id="ARBA00022723"/>
    </source>
</evidence>
<evidence type="ECO:0000256" key="8">
    <source>
        <dbReference type="ARBA" id="ARBA00022833"/>
    </source>
</evidence>
<protein>
    <recommendedName>
        <fullName evidence="12">Purine nucleoside phosphorylase</fullName>
    </recommendedName>
</protein>
<dbReference type="Gene3D" id="3.60.140.10">
    <property type="entry name" value="CNF1/YfiH-like putative cysteine hydrolases"/>
    <property type="match status" value="1"/>
</dbReference>
<dbReference type="EMBL" id="JBHHMI010000003">
    <property type="protein sequence ID" value="MFB5266221.1"/>
    <property type="molecule type" value="Genomic_DNA"/>
</dbReference>
<evidence type="ECO:0000256" key="12">
    <source>
        <dbReference type="RuleBase" id="RU361274"/>
    </source>
</evidence>
<evidence type="ECO:0000256" key="7">
    <source>
        <dbReference type="ARBA" id="ARBA00022801"/>
    </source>
</evidence>
<comment type="caution">
    <text evidence="13">The sequence shown here is derived from an EMBL/GenBank/DDBJ whole genome shotgun (WGS) entry which is preliminary data.</text>
</comment>
<dbReference type="InterPro" id="IPR038371">
    <property type="entry name" value="Cu_polyphenol_OxRdtase_sf"/>
</dbReference>
<proteinExistence type="inferred from homology"/>
<comment type="similarity">
    <text evidence="4 12">Belongs to the purine nucleoside phosphorylase YfiH/LACC1 family.</text>
</comment>
<gene>
    <name evidence="13" type="primary">pgeF</name>
    <name evidence="13" type="ORF">ACE41H_05395</name>
</gene>
<evidence type="ECO:0000256" key="3">
    <source>
        <dbReference type="ARBA" id="ARBA00003215"/>
    </source>
</evidence>
<reference evidence="13 14" key="1">
    <citation type="submission" date="2024-09" db="EMBL/GenBank/DDBJ databases">
        <title>Paenibacillus zeirhizospherea sp. nov., isolated from surface of the maize (Zea mays) roots in a horticulture field, Hungary.</title>
        <authorList>
            <person name="Marton D."/>
            <person name="Farkas M."/>
            <person name="Bedics A."/>
            <person name="Toth E."/>
            <person name="Tancsics A."/>
            <person name="Boka K."/>
            <person name="Maroti G."/>
            <person name="Kriszt B."/>
            <person name="Cserhati M."/>
        </authorList>
    </citation>
    <scope>NUCLEOTIDE SEQUENCE [LARGE SCALE GENOMIC DNA]</scope>
    <source>
        <strain evidence="13 14">KCTC 33519</strain>
    </source>
</reference>
<dbReference type="Proteomes" id="UP001580346">
    <property type="component" value="Unassembled WGS sequence"/>
</dbReference>
<keyword evidence="14" id="KW-1185">Reference proteome</keyword>
<evidence type="ECO:0000256" key="1">
    <source>
        <dbReference type="ARBA" id="ARBA00000553"/>
    </source>
</evidence>
<comment type="catalytic activity">
    <reaction evidence="1">
        <text>inosine + phosphate = alpha-D-ribose 1-phosphate + hypoxanthine</text>
        <dbReference type="Rhea" id="RHEA:27646"/>
        <dbReference type="ChEBI" id="CHEBI:17368"/>
        <dbReference type="ChEBI" id="CHEBI:17596"/>
        <dbReference type="ChEBI" id="CHEBI:43474"/>
        <dbReference type="ChEBI" id="CHEBI:57720"/>
        <dbReference type="EC" id="2.4.2.1"/>
    </reaction>
    <physiologicalReaction direction="left-to-right" evidence="1">
        <dbReference type="Rhea" id="RHEA:27647"/>
    </physiologicalReaction>
</comment>
<dbReference type="Pfam" id="PF02578">
    <property type="entry name" value="Cu-oxidase_4"/>
    <property type="match status" value="1"/>
</dbReference>
<keyword evidence="8" id="KW-0862">Zinc</keyword>
<comment type="catalytic activity">
    <reaction evidence="9">
        <text>adenosine + H2O + H(+) = inosine + NH4(+)</text>
        <dbReference type="Rhea" id="RHEA:24408"/>
        <dbReference type="ChEBI" id="CHEBI:15377"/>
        <dbReference type="ChEBI" id="CHEBI:15378"/>
        <dbReference type="ChEBI" id="CHEBI:16335"/>
        <dbReference type="ChEBI" id="CHEBI:17596"/>
        <dbReference type="ChEBI" id="CHEBI:28938"/>
        <dbReference type="EC" id="3.5.4.4"/>
    </reaction>
    <physiologicalReaction direction="left-to-right" evidence="9">
        <dbReference type="Rhea" id="RHEA:24409"/>
    </physiologicalReaction>
</comment>
<dbReference type="PANTHER" id="PTHR30616">
    <property type="entry name" value="UNCHARACTERIZED PROTEIN YFIH"/>
    <property type="match status" value="1"/>
</dbReference>
<keyword evidence="5" id="KW-0808">Transferase</keyword>
<dbReference type="CDD" id="cd16833">
    <property type="entry name" value="YfiH"/>
    <property type="match status" value="1"/>
</dbReference>
<evidence type="ECO:0000313" key="13">
    <source>
        <dbReference type="EMBL" id="MFB5266221.1"/>
    </source>
</evidence>
<evidence type="ECO:0000313" key="14">
    <source>
        <dbReference type="Proteomes" id="UP001580346"/>
    </source>
</evidence>
<evidence type="ECO:0000256" key="5">
    <source>
        <dbReference type="ARBA" id="ARBA00022679"/>
    </source>
</evidence>
<comment type="catalytic activity">
    <reaction evidence="10">
        <text>adenosine + phosphate = alpha-D-ribose 1-phosphate + adenine</text>
        <dbReference type="Rhea" id="RHEA:27642"/>
        <dbReference type="ChEBI" id="CHEBI:16335"/>
        <dbReference type="ChEBI" id="CHEBI:16708"/>
        <dbReference type="ChEBI" id="CHEBI:43474"/>
        <dbReference type="ChEBI" id="CHEBI:57720"/>
        <dbReference type="EC" id="2.4.2.1"/>
    </reaction>
    <physiologicalReaction direction="left-to-right" evidence="10">
        <dbReference type="Rhea" id="RHEA:27643"/>
    </physiologicalReaction>
</comment>
<evidence type="ECO:0000256" key="11">
    <source>
        <dbReference type="ARBA" id="ARBA00049893"/>
    </source>
</evidence>
<dbReference type="InterPro" id="IPR003730">
    <property type="entry name" value="Cu_polyphenol_OxRdtase"/>
</dbReference>
<keyword evidence="6" id="KW-0479">Metal-binding</keyword>
<comment type="function">
    <text evidence="3">Purine nucleoside enzyme that catalyzes the phosphorolysis of adenosine and inosine nucleosides, yielding D-ribose 1-phosphate and the respective free bases, adenine and hypoxanthine. Also catalyzes the phosphorolysis of S-methyl-5'-thioadenosine into adenine and S-methyl-5-thio-alpha-D-ribose 1-phosphate. Also has adenosine deaminase activity.</text>
</comment>
<name>A0ABV5APT6_9BACL</name>
<accession>A0ABV5APT6</accession>
<organism evidence="13 14">
    <name type="scientific">Paenibacillus enshidis</name>
    <dbReference type="NCBI Taxonomy" id="1458439"/>
    <lineage>
        <taxon>Bacteria</taxon>
        <taxon>Bacillati</taxon>
        <taxon>Bacillota</taxon>
        <taxon>Bacilli</taxon>
        <taxon>Bacillales</taxon>
        <taxon>Paenibacillaceae</taxon>
        <taxon>Paenibacillus</taxon>
    </lineage>
</organism>
<keyword evidence="7" id="KW-0378">Hydrolase</keyword>
<dbReference type="NCBIfam" id="TIGR00726">
    <property type="entry name" value="peptidoglycan editing factor PgeF"/>
    <property type="match status" value="1"/>
</dbReference>
<dbReference type="InterPro" id="IPR011324">
    <property type="entry name" value="Cytotoxic_necrot_fac-like_cat"/>
</dbReference>